<dbReference type="AlphaFoldDB" id="A0A4Y2KWR7"/>
<protein>
    <submittedName>
        <fullName evidence="1">Uncharacterized protein</fullName>
    </submittedName>
</protein>
<dbReference type="Proteomes" id="UP000499080">
    <property type="component" value="Unassembled WGS sequence"/>
</dbReference>
<evidence type="ECO:0000313" key="1">
    <source>
        <dbReference type="EMBL" id="GBN05816.1"/>
    </source>
</evidence>
<comment type="caution">
    <text evidence="1">The sequence shown here is derived from an EMBL/GenBank/DDBJ whole genome shotgun (WGS) entry which is preliminary data.</text>
</comment>
<gene>
    <name evidence="1" type="ORF">AVEN_237567_1</name>
</gene>
<accession>A0A4Y2KWR7</accession>
<evidence type="ECO:0000313" key="2">
    <source>
        <dbReference type="Proteomes" id="UP000499080"/>
    </source>
</evidence>
<proteinExistence type="predicted"/>
<dbReference type="EMBL" id="BGPR01005003">
    <property type="protein sequence ID" value="GBN05816.1"/>
    <property type="molecule type" value="Genomic_DNA"/>
</dbReference>
<sequence length="195" mass="22811">MDMVNPTQTEKKNKFLTRTVFICPLFGSPLELEESRLPTYEDIIRCCFRERYNLAPDKGNKEPSFTDIAENIAGNIEMIYDRANIPTVSHLRFTQMIHAHHKKFQCIMRNYKRDKEKSNFKNKSNDLAEEASNSLFNIDTCKCIDFATCSCEKSKKFQLKNACFFKIREFLESALLVVFMFLLHVHCKKSRKGTL</sequence>
<keyword evidence="2" id="KW-1185">Reference proteome</keyword>
<name>A0A4Y2KWR7_ARAVE</name>
<organism evidence="1 2">
    <name type="scientific">Araneus ventricosus</name>
    <name type="common">Orbweaver spider</name>
    <name type="synonym">Epeira ventricosa</name>
    <dbReference type="NCBI Taxonomy" id="182803"/>
    <lineage>
        <taxon>Eukaryota</taxon>
        <taxon>Metazoa</taxon>
        <taxon>Ecdysozoa</taxon>
        <taxon>Arthropoda</taxon>
        <taxon>Chelicerata</taxon>
        <taxon>Arachnida</taxon>
        <taxon>Araneae</taxon>
        <taxon>Araneomorphae</taxon>
        <taxon>Entelegynae</taxon>
        <taxon>Araneoidea</taxon>
        <taxon>Araneidae</taxon>
        <taxon>Araneus</taxon>
    </lineage>
</organism>
<reference evidence="1 2" key="1">
    <citation type="journal article" date="2019" name="Sci. Rep.">
        <title>Orb-weaving spider Araneus ventricosus genome elucidates the spidroin gene catalogue.</title>
        <authorList>
            <person name="Kono N."/>
            <person name="Nakamura H."/>
            <person name="Ohtoshi R."/>
            <person name="Moran D.A.P."/>
            <person name="Shinohara A."/>
            <person name="Yoshida Y."/>
            <person name="Fujiwara M."/>
            <person name="Mori M."/>
            <person name="Tomita M."/>
            <person name="Arakawa K."/>
        </authorList>
    </citation>
    <scope>NUCLEOTIDE SEQUENCE [LARGE SCALE GENOMIC DNA]</scope>
</reference>